<comment type="caution">
    <text evidence="1">The sequence shown here is derived from an EMBL/GenBank/DDBJ whole genome shotgun (WGS) entry which is preliminary data.</text>
</comment>
<organism evidence="1 2">
    <name type="scientific">Allopontixanthobacter confluentis</name>
    <dbReference type="NCBI Taxonomy" id="1849021"/>
    <lineage>
        <taxon>Bacteria</taxon>
        <taxon>Pseudomonadati</taxon>
        <taxon>Pseudomonadota</taxon>
        <taxon>Alphaproteobacteria</taxon>
        <taxon>Sphingomonadales</taxon>
        <taxon>Erythrobacteraceae</taxon>
        <taxon>Allopontixanthobacter</taxon>
    </lineage>
</organism>
<dbReference type="InterPro" id="IPR009964">
    <property type="entry name" value="DUF1491"/>
</dbReference>
<dbReference type="RefSeq" id="WP_160601788.1">
    <property type="nucleotide sequence ID" value="NZ_WTYU01000002.1"/>
</dbReference>
<evidence type="ECO:0000313" key="2">
    <source>
        <dbReference type="Proteomes" id="UP000473531"/>
    </source>
</evidence>
<dbReference type="Pfam" id="PF07372">
    <property type="entry name" value="DUF1491"/>
    <property type="match status" value="1"/>
</dbReference>
<dbReference type="EMBL" id="WTYU01000002">
    <property type="protein sequence ID" value="MXP15234.1"/>
    <property type="molecule type" value="Genomic_DNA"/>
</dbReference>
<dbReference type="AlphaFoldDB" id="A0A6L7GIV6"/>
<gene>
    <name evidence="1" type="ORF">GRI44_10785</name>
</gene>
<sequence>MSDARLPAHVEVSALIRAVQANGGYAAVLAKGERDAGTILVLTIDRHRNGALYERMPQPDGSRNFVVTKKQTPDNKQEFDEYLDRRKRQDSDIWIIEADIADAERFIDSLNG</sequence>
<dbReference type="Gene3D" id="3.40.1530.20">
    <property type="entry name" value="Protein of unknown function (DUF1491)"/>
    <property type="match status" value="1"/>
</dbReference>
<dbReference type="OrthoDB" id="9809136at2"/>
<proteinExistence type="predicted"/>
<accession>A0A6L7GIV6</accession>
<dbReference type="Proteomes" id="UP000473531">
    <property type="component" value="Unassembled WGS sequence"/>
</dbReference>
<reference evidence="1 2" key="1">
    <citation type="submission" date="2019-12" db="EMBL/GenBank/DDBJ databases">
        <title>Genomic-based taxomic classification of the family Erythrobacteraceae.</title>
        <authorList>
            <person name="Xu L."/>
        </authorList>
    </citation>
    <scope>NUCLEOTIDE SEQUENCE [LARGE SCALE GENOMIC DNA]</scope>
    <source>
        <strain evidence="1 2">KCTC 52259</strain>
    </source>
</reference>
<protein>
    <submittedName>
        <fullName evidence="1">DUF1491 family protein</fullName>
    </submittedName>
</protein>
<evidence type="ECO:0000313" key="1">
    <source>
        <dbReference type="EMBL" id="MXP15234.1"/>
    </source>
</evidence>
<name>A0A6L7GIV6_9SPHN</name>
<keyword evidence="2" id="KW-1185">Reference proteome</keyword>